<reference evidence="1" key="1">
    <citation type="submission" date="2020-04" db="EMBL/GenBank/DDBJ databases">
        <authorList>
            <person name="Zhang T."/>
        </authorList>
    </citation>
    <scope>NUCLEOTIDE SEQUENCE</scope>
    <source>
        <strain evidence="1">HKST-UBA01</strain>
    </source>
</reference>
<dbReference type="Proteomes" id="UP000697710">
    <property type="component" value="Unassembled WGS sequence"/>
</dbReference>
<name>A0A956LXU0_UNCEI</name>
<evidence type="ECO:0000313" key="2">
    <source>
        <dbReference type="Proteomes" id="UP000697710"/>
    </source>
</evidence>
<evidence type="ECO:0000313" key="1">
    <source>
        <dbReference type="EMBL" id="MCA9727353.1"/>
    </source>
</evidence>
<reference evidence="1" key="2">
    <citation type="journal article" date="2021" name="Microbiome">
        <title>Successional dynamics and alternative stable states in a saline activated sludge microbial community over 9 years.</title>
        <authorList>
            <person name="Wang Y."/>
            <person name="Ye J."/>
            <person name="Ju F."/>
            <person name="Liu L."/>
            <person name="Boyd J.A."/>
            <person name="Deng Y."/>
            <person name="Parks D.H."/>
            <person name="Jiang X."/>
            <person name="Yin X."/>
            <person name="Woodcroft B.J."/>
            <person name="Tyson G.W."/>
            <person name="Hugenholtz P."/>
            <person name="Polz M.F."/>
            <person name="Zhang T."/>
        </authorList>
    </citation>
    <scope>NUCLEOTIDE SEQUENCE</scope>
    <source>
        <strain evidence="1">HKST-UBA01</strain>
    </source>
</reference>
<dbReference type="AlphaFoldDB" id="A0A956LXU0"/>
<proteinExistence type="predicted"/>
<comment type="caution">
    <text evidence="1">The sequence shown here is derived from an EMBL/GenBank/DDBJ whole genome shotgun (WGS) entry which is preliminary data.</text>
</comment>
<protein>
    <submittedName>
        <fullName evidence="1">Uncharacterized protein</fullName>
    </submittedName>
</protein>
<organism evidence="1 2">
    <name type="scientific">Eiseniibacteriota bacterium</name>
    <dbReference type="NCBI Taxonomy" id="2212470"/>
    <lineage>
        <taxon>Bacteria</taxon>
        <taxon>Candidatus Eiseniibacteriota</taxon>
    </lineage>
</organism>
<dbReference type="EMBL" id="JAGQHR010000150">
    <property type="protein sequence ID" value="MCA9727353.1"/>
    <property type="molecule type" value="Genomic_DNA"/>
</dbReference>
<accession>A0A956LXU0</accession>
<gene>
    <name evidence="1" type="ORF">KC729_06695</name>
</gene>
<sequence length="149" mass="16802">MSLELAVALGLVLSGMVVDASATQRQRHDAQSRRASLVWLARNADGILRGKVLQKQLRTTPFGDDMPYVRYRVSVDETIKGSFPDSVIDAYVFAVDEYAERLEEAHSYVLFLRYCARYDVYLEVGQGLWGEFDGGVLSSFNPRFQVAWA</sequence>